<evidence type="ECO:0000313" key="2">
    <source>
        <dbReference type="Proteomes" id="UP000244773"/>
    </source>
</evidence>
<dbReference type="Proteomes" id="UP000244773">
    <property type="component" value="Segment"/>
</dbReference>
<gene>
    <name evidence="1" type="ORF">TetV_652</name>
</gene>
<proteinExistence type="predicted"/>
<evidence type="ECO:0000313" key="1">
    <source>
        <dbReference type="EMBL" id="AUF82734.1"/>
    </source>
</evidence>
<sequence length="62" mass="7133">MPEYCKNPDCNANFSELAKKIQDDGKGYISYKKIAKSCCKRNGLKDHLNMDFNIYAKKKPKS</sequence>
<dbReference type="EMBL" id="KY322437">
    <property type="protein sequence ID" value="AUF82734.1"/>
    <property type="molecule type" value="Genomic_DNA"/>
</dbReference>
<keyword evidence="2" id="KW-1185">Reference proteome</keyword>
<organism evidence="1">
    <name type="scientific">Tetraselmis virus 1</name>
    <dbReference type="NCBI Taxonomy" id="2060617"/>
    <lineage>
        <taxon>Viruses</taxon>
        <taxon>Varidnaviria</taxon>
        <taxon>Bamfordvirae</taxon>
        <taxon>Nucleocytoviricota</taxon>
        <taxon>Megaviricetes</taxon>
        <taxon>Imitervirales</taxon>
        <taxon>Allomimiviridae</taxon>
        <taxon>Oceanusvirus</taxon>
        <taxon>Oceanusvirus kaneohense</taxon>
    </lineage>
</organism>
<reference evidence="1" key="1">
    <citation type="journal article" date="2018" name="Virology">
        <title>A giant virus infecting green algae encodes key fermentation genes.</title>
        <authorList>
            <person name="Schvarcz C.R."/>
            <person name="Steward G.F."/>
        </authorList>
    </citation>
    <scope>NUCLEOTIDE SEQUENCE [LARGE SCALE GENOMIC DNA]</scope>
</reference>
<name>A0A2P0VPA9_9VIRU</name>
<accession>A0A2P0VPA9</accession>
<protein>
    <submittedName>
        <fullName evidence="1">Uncharacterized protein</fullName>
    </submittedName>
</protein>